<comment type="caution">
    <text evidence="2">The sequence shown here is derived from an EMBL/GenBank/DDBJ whole genome shotgun (WGS) entry which is preliminary data.</text>
</comment>
<dbReference type="CDD" id="cd01483">
    <property type="entry name" value="E1_enzyme_family"/>
    <property type="match status" value="1"/>
</dbReference>
<dbReference type="InterPro" id="IPR000594">
    <property type="entry name" value="ThiF_NAD_FAD-bd"/>
</dbReference>
<dbReference type="Proteomes" id="UP000034591">
    <property type="component" value="Unassembled WGS sequence"/>
</dbReference>
<dbReference type="PANTHER" id="PTHR43267:SF3">
    <property type="entry name" value="THIF PROTEIN"/>
    <property type="match status" value="1"/>
</dbReference>
<dbReference type="InterPro" id="IPR045886">
    <property type="entry name" value="ThiF/MoeB/HesA"/>
</dbReference>
<evidence type="ECO:0000259" key="1">
    <source>
        <dbReference type="Pfam" id="PF00899"/>
    </source>
</evidence>
<feature type="domain" description="THIF-type NAD/FAD binding fold" evidence="1">
    <location>
        <begin position="102"/>
        <end position="237"/>
    </location>
</feature>
<dbReference type="InterPro" id="IPR035985">
    <property type="entry name" value="Ubiquitin-activating_enz"/>
</dbReference>
<name>A0A0G0GZ79_9BACT</name>
<dbReference type="PANTHER" id="PTHR43267">
    <property type="entry name" value="TRNA THREONYLCARBAMOYLADENOSINE DEHYDRATASE"/>
    <property type="match status" value="1"/>
</dbReference>
<dbReference type="Gene3D" id="3.40.50.720">
    <property type="entry name" value="NAD(P)-binding Rossmann-like Domain"/>
    <property type="match status" value="1"/>
</dbReference>
<evidence type="ECO:0000313" key="3">
    <source>
        <dbReference type="Proteomes" id="UP000034591"/>
    </source>
</evidence>
<dbReference type="GO" id="GO:0061503">
    <property type="term" value="F:tRNA threonylcarbamoyladenosine dehydratase"/>
    <property type="evidence" value="ECO:0007669"/>
    <property type="project" value="TreeGrafter"/>
</dbReference>
<reference evidence="2 3" key="1">
    <citation type="journal article" date="2015" name="Nature">
        <title>rRNA introns, odd ribosomes, and small enigmatic genomes across a large radiation of phyla.</title>
        <authorList>
            <person name="Brown C.T."/>
            <person name="Hug L.A."/>
            <person name="Thomas B.C."/>
            <person name="Sharon I."/>
            <person name="Castelle C.J."/>
            <person name="Singh A."/>
            <person name="Wilkins M.J."/>
            <person name="Williams K.H."/>
            <person name="Banfield J.F."/>
        </authorList>
    </citation>
    <scope>NUCLEOTIDE SEQUENCE [LARGE SCALE GENOMIC DNA]</scope>
</reference>
<evidence type="ECO:0000313" key="2">
    <source>
        <dbReference type="EMBL" id="KKQ36258.1"/>
    </source>
</evidence>
<accession>A0A0G0GZ79</accession>
<sequence length="354" mass="40956">MIKKPIILYEGKYNHSELTKIKKNNRIIKEVDIYKQQLTELFEINNPGLRSSTQYFKQLKTFINYKIKKNKTNYGNWIYFPWKFTLIHCVNENDYFTLRTNRNRNMITSEEQIILKNLTIGIVGLSIGNWMALNLVYSGIASTLKLAEKDILETSNLNRIRATLDKIGQQKIDITTQQIYEINPYANLFTFPKGLNNSNLVDFFSEPKQNLIVEAIDDFEIKIRLRIYAKKYKVPVIMLTNLGDNILIDVERYDLNNKMPLFNGLIDDNLIKKILNKKLSPEDKKMIAVKLVGIENIPLRALASVKEIGKTLVARPQLMSTVSTSGGLIPYLVRRMIFGNLKSMRKLISLDNVI</sequence>
<dbReference type="GO" id="GO:0008641">
    <property type="term" value="F:ubiquitin-like modifier activating enzyme activity"/>
    <property type="evidence" value="ECO:0007669"/>
    <property type="project" value="InterPro"/>
</dbReference>
<dbReference type="SUPFAM" id="SSF69572">
    <property type="entry name" value="Activating enzymes of the ubiquitin-like proteins"/>
    <property type="match status" value="1"/>
</dbReference>
<gene>
    <name evidence="2" type="ORF">US53_C0059G0003</name>
</gene>
<dbReference type="GO" id="GO:0061504">
    <property type="term" value="P:cyclic threonylcarbamoyladenosine biosynthetic process"/>
    <property type="evidence" value="ECO:0007669"/>
    <property type="project" value="TreeGrafter"/>
</dbReference>
<dbReference type="STRING" id="1618545.US53_C0059G0003"/>
<dbReference type="EMBL" id="LBTI01000059">
    <property type="protein sequence ID" value="KKQ36258.1"/>
    <property type="molecule type" value="Genomic_DNA"/>
</dbReference>
<dbReference type="Pfam" id="PF00899">
    <property type="entry name" value="ThiF"/>
    <property type="match status" value="1"/>
</dbReference>
<protein>
    <submittedName>
        <fullName evidence="2">UBA/THIF-type NAD/FAD binding protein</fullName>
    </submittedName>
</protein>
<proteinExistence type="predicted"/>
<organism evidence="2 3">
    <name type="scientific">Candidatus Woesebacteria bacterium GW2011_GWA1_37_7</name>
    <dbReference type="NCBI Taxonomy" id="1618545"/>
    <lineage>
        <taxon>Bacteria</taxon>
        <taxon>Candidatus Woeseibacteriota</taxon>
    </lineage>
</organism>
<dbReference type="AlphaFoldDB" id="A0A0G0GZ79"/>